<dbReference type="InterPro" id="IPR013106">
    <property type="entry name" value="Ig_V-set"/>
</dbReference>
<keyword evidence="1 7" id="KW-0732">Signal</keyword>
<dbReference type="SMART" id="SM00409">
    <property type="entry name" value="IG"/>
    <property type="match status" value="1"/>
</dbReference>
<dbReference type="GO" id="GO:0042101">
    <property type="term" value="C:T cell receptor complex"/>
    <property type="evidence" value="ECO:0007669"/>
    <property type="project" value="UniProtKB-KW"/>
</dbReference>
<reference evidence="9" key="1">
    <citation type="submission" date="2025-08" db="UniProtKB">
        <authorList>
            <consortium name="Ensembl"/>
        </authorList>
    </citation>
    <scope>IDENTIFICATION</scope>
</reference>
<accession>A0A672PEU9</accession>
<evidence type="ECO:0000313" key="10">
    <source>
        <dbReference type="Proteomes" id="UP000472262"/>
    </source>
</evidence>
<organism evidence="9 10">
    <name type="scientific">Sinocyclocheilus grahami</name>
    <name type="common">Dianchi golden-line fish</name>
    <name type="synonym">Barbus grahami</name>
    <dbReference type="NCBI Taxonomy" id="75366"/>
    <lineage>
        <taxon>Eukaryota</taxon>
        <taxon>Metazoa</taxon>
        <taxon>Chordata</taxon>
        <taxon>Craniata</taxon>
        <taxon>Vertebrata</taxon>
        <taxon>Euteleostomi</taxon>
        <taxon>Actinopterygii</taxon>
        <taxon>Neopterygii</taxon>
        <taxon>Teleostei</taxon>
        <taxon>Ostariophysi</taxon>
        <taxon>Cypriniformes</taxon>
        <taxon>Cyprinidae</taxon>
        <taxon>Cyprininae</taxon>
        <taxon>Sinocyclocheilus</taxon>
    </lineage>
</organism>
<dbReference type="Ensembl" id="ENSSGRT00000065472.1">
    <property type="protein sequence ID" value="ENSSGRP00000061368.1"/>
    <property type="gene ID" value="ENSSGRG00000031821.1"/>
</dbReference>
<dbReference type="InterPro" id="IPR007110">
    <property type="entry name" value="Ig-like_dom"/>
</dbReference>
<evidence type="ECO:0000256" key="3">
    <source>
        <dbReference type="ARBA" id="ARBA00023170"/>
    </source>
</evidence>
<dbReference type="GO" id="GO:0002250">
    <property type="term" value="P:adaptive immune response"/>
    <property type="evidence" value="ECO:0007669"/>
    <property type="project" value="UniProtKB-KW"/>
</dbReference>
<dbReference type="InterPro" id="IPR036179">
    <property type="entry name" value="Ig-like_dom_sf"/>
</dbReference>
<dbReference type="OMA" id="VTLMCNY"/>
<evidence type="ECO:0000313" key="9">
    <source>
        <dbReference type="Ensembl" id="ENSSGRP00000061368.1"/>
    </source>
</evidence>
<keyword evidence="6" id="KW-1133">Transmembrane helix</keyword>
<evidence type="ECO:0000256" key="4">
    <source>
        <dbReference type="ARBA" id="ARBA00023319"/>
    </source>
</evidence>
<keyword evidence="3" id="KW-0675">Receptor</keyword>
<reference evidence="9" key="2">
    <citation type="submission" date="2025-09" db="UniProtKB">
        <authorList>
            <consortium name="Ensembl"/>
        </authorList>
    </citation>
    <scope>IDENTIFICATION</scope>
</reference>
<dbReference type="PROSITE" id="PS50835">
    <property type="entry name" value="IG_LIKE"/>
    <property type="match status" value="1"/>
</dbReference>
<keyword evidence="4" id="KW-0393">Immunoglobulin domain</keyword>
<dbReference type="InterPro" id="IPR013783">
    <property type="entry name" value="Ig-like_fold"/>
</dbReference>
<dbReference type="SUPFAM" id="SSF48726">
    <property type="entry name" value="Immunoglobulin"/>
    <property type="match status" value="1"/>
</dbReference>
<dbReference type="InterPro" id="IPR003599">
    <property type="entry name" value="Ig_sub"/>
</dbReference>
<keyword evidence="5" id="KW-1279">T cell receptor</keyword>
<dbReference type="AlphaFoldDB" id="A0A672PEU9"/>
<feature type="domain" description="Ig-like" evidence="8">
    <location>
        <begin position="22"/>
        <end position="117"/>
    </location>
</feature>
<keyword evidence="2" id="KW-1064">Adaptive immunity</keyword>
<feature type="transmembrane region" description="Helical" evidence="6">
    <location>
        <begin position="136"/>
        <end position="158"/>
    </location>
</feature>
<keyword evidence="10" id="KW-1185">Reference proteome</keyword>
<dbReference type="Pfam" id="PF07686">
    <property type="entry name" value="V-set"/>
    <property type="match status" value="1"/>
</dbReference>
<keyword evidence="6" id="KW-0812">Transmembrane</keyword>
<dbReference type="PANTHER" id="PTHR19367:SF18">
    <property type="entry name" value="T CELL RECEPTOR ALPHA VARIABLE 16"/>
    <property type="match status" value="1"/>
</dbReference>
<proteinExistence type="predicted"/>
<dbReference type="SMART" id="SM00406">
    <property type="entry name" value="IGv"/>
    <property type="match status" value="1"/>
</dbReference>
<name>A0A672PEU9_SINGR</name>
<dbReference type="Gene3D" id="2.60.40.10">
    <property type="entry name" value="Immunoglobulins"/>
    <property type="match status" value="1"/>
</dbReference>
<dbReference type="Proteomes" id="UP000472262">
    <property type="component" value="Unassembled WGS sequence"/>
</dbReference>
<dbReference type="InParanoid" id="A0A672PEU9"/>
<keyword evidence="6" id="KW-0472">Membrane</keyword>
<sequence length="163" mass="18687">MEKWATITLFFTAHDLVCWGQDRVEQPSREMTASEADRVTLMCNYTTKATNTDAYLFWYKQLSNKSPAFILNKFPFSEGTTEPDFKKRFSATLNTTSKTVPLMIEDVRVSDSAVYYCALRVGAHHIKPTIYNSHNIIILVETPVTVFHLLLIYLSYLISVNDC</sequence>
<evidence type="ECO:0000256" key="7">
    <source>
        <dbReference type="SAM" id="SignalP"/>
    </source>
</evidence>
<evidence type="ECO:0000256" key="1">
    <source>
        <dbReference type="ARBA" id="ARBA00022729"/>
    </source>
</evidence>
<evidence type="ECO:0000256" key="5">
    <source>
        <dbReference type="ARBA" id="ARBA00043266"/>
    </source>
</evidence>
<evidence type="ECO:0000256" key="2">
    <source>
        <dbReference type="ARBA" id="ARBA00023130"/>
    </source>
</evidence>
<dbReference type="PANTHER" id="PTHR19367">
    <property type="entry name" value="T-CELL RECEPTOR ALPHA CHAIN V REGION"/>
    <property type="match status" value="1"/>
</dbReference>
<keyword evidence="5" id="KW-0391">Immunity</keyword>
<protein>
    <recommendedName>
        <fullName evidence="8">Ig-like domain-containing protein</fullName>
    </recommendedName>
</protein>
<feature type="chain" id="PRO_5025331301" description="Ig-like domain-containing protein" evidence="7">
    <location>
        <begin position="21"/>
        <end position="163"/>
    </location>
</feature>
<evidence type="ECO:0000256" key="6">
    <source>
        <dbReference type="SAM" id="Phobius"/>
    </source>
</evidence>
<evidence type="ECO:0000259" key="8">
    <source>
        <dbReference type="PROSITE" id="PS50835"/>
    </source>
</evidence>
<feature type="signal peptide" evidence="7">
    <location>
        <begin position="1"/>
        <end position="20"/>
    </location>
</feature>
<dbReference type="InterPro" id="IPR051287">
    <property type="entry name" value="TCR_variable_region"/>
</dbReference>